<evidence type="ECO:0000313" key="3">
    <source>
        <dbReference type="Proteomes" id="UP001501251"/>
    </source>
</evidence>
<protein>
    <submittedName>
        <fullName evidence="2">Uncharacterized protein</fullName>
    </submittedName>
</protein>
<feature type="transmembrane region" description="Helical" evidence="1">
    <location>
        <begin position="6"/>
        <end position="21"/>
    </location>
</feature>
<name>A0ABP8AY38_9ACTN</name>
<evidence type="ECO:0000256" key="1">
    <source>
        <dbReference type="SAM" id="Phobius"/>
    </source>
</evidence>
<keyword evidence="1" id="KW-1133">Transmembrane helix</keyword>
<comment type="caution">
    <text evidence="2">The sequence shown here is derived from an EMBL/GenBank/DDBJ whole genome shotgun (WGS) entry which is preliminary data.</text>
</comment>
<proteinExistence type="predicted"/>
<accession>A0ABP8AY38</accession>
<keyword evidence="1" id="KW-0472">Membrane</keyword>
<keyword evidence="3" id="KW-1185">Reference proteome</keyword>
<dbReference type="Proteomes" id="UP001501251">
    <property type="component" value="Unassembled WGS sequence"/>
</dbReference>
<evidence type="ECO:0000313" key="2">
    <source>
        <dbReference type="EMBL" id="GAA4193387.1"/>
    </source>
</evidence>
<reference evidence="3" key="1">
    <citation type="journal article" date="2019" name="Int. J. Syst. Evol. Microbiol.">
        <title>The Global Catalogue of Microorganisms (GCM) 10K type strain sequencing project: providing services to taxonomists for standard genome sequencing and annotation.</title>
        <authorList>
            <consortium name="The Broad Institute Genomics Platform"/>
            <consortium name="The Broad Institute Genome Sequencing Center for Infectious Disease"/>
            <person name="Wu L."/>
            <person name="Ma J."/>
        </authorList>
    </citation>
    <scope>NUCLEOTIDE SEQUENCE [LARGE SCALE GENOMIC DNA]</scope>
    <source>
        <strain evidence="3">JCM 17388</strain>
    </source>
</reference>
<dbReference type="RefSeq" id="WP_344919088.1">
    <property type="nucleotide sequence ID" value="NZ_BAABAQ010000006.1"/>
</dbReference>
<keyword evidence="1" id="KW-0812">Transmembrane</keyword>
<gene>
    <name evidence="2" type="ORF">GCM10022252_36220</name>
</gene>
<dbReference type="EMBL" id="BAABAQ010000006">
    <property type="protein sequence ID" value="GAA4193387.1"/>
    <property type="molecule type" value="Genomic_DNA"/>
</dbReference>
<organism evidence="2 3">
    <name type="scientific">Streptosporangium oxazolinicum</name>
    <dbReference type="NCBI Taxonomy" id="909287"/>
    <lineage>
        <taxon>Bacteria</taxon>
        <taxon>Bacillati</taxon>
        <taxon>Actinomycetota</taxon>
        <taxon>Actinomycetes</taxon>
        <taxon>Streptosporangiales</taxon>
        <taxon>Streptosporangiaceae</taxon>
        <taxon>Streptosporangium</taxon>
    </lineage>
</organism>
<sequence>MDAPAIAFGILCLALGILLHKKRAKLGKLNGPVLNRVISILMFLGGTGLAGTFIGEWLSGLNFSIGEVGLPP</sequence>
<feature type="transmembrane region" description="Helical" evidence="1">
    <location>
        <begin position="33"/>
        <end position="54"/>
    </location>
</feature>